<name>A0A484LJ40_9ASTE</name>
<protein>
    <submittedName>
        <fullName evidence="1">Uncharacterized protein</fullName>
    </submittedName>
</protein>
<dbReference type="EMBL" id="OOIL02001566">
    <property type="protein sequence ID" value="VFQ76455.1"/>
    <property type="molecule type" value="Genomic_DNA"/>
</dbReference>
<proteinExistence type="predicted"/>
<keyword evidence="2" id="KW-1185">Reference proteome</keyword>
<accession>A0A484LJ40</accession>
<dbReference type="Proteomes" id="UP000595140">
    <property type="component" value="Unassembled WGS sequence"/>
</dbReference>
<dbReference type="AlphaFoldDB" id="A0A484LJ40"/>
<reference evidence="1 2" key="1">
    <citation type="submission" date="2018-04" db="EMBL/GenBank/DDBJ databases">
        <authorList>
            <person name="Vogel A."/>
        </authorList>
    </citation>
    <scope>NUCLEOTIDE SEQUENCE [LARGE SCALE GENOMIC DNA]</scope>
</reference>
<organism evidence="1 2">
    <name type="scientific">Cuscuta campestris</name>
    <dbReference type="NCBI Taxonomy" id="132261"/>
    <lineage>
        <taxon>Eukaryota</taxon>
        <taxon>Viridiplantae</taxon>
        <taxon>Streptophyta</taxon>
        <taxon>Embryophyta</taxon>
        <taxon>Tracheophyta</taxon>
        <taxon>Spermatophyta</taxon>
        <taxon>Magnoliopsida</taxon>
        <taxon>eudicotyledons</taxon>
        <taxon>Gunneridae</taxon>
        <taxon>Pentapetalae</taxon>
        <taxon>asterids</taxon>
        <taxon>lamiids</taxon>
        <taxon>Solanales</taxon>
        <taxon>Convolvulaceae</taxon>
        <taxon>Cuscuteae</taxon>
        <taxon>Cuscuta</taxon>
        <taxon>Cuscuta subgen. Grammica</taxon>
        <taxon>Cuscuta sect. Cleistogrammica</taxon>
    </lineage>
</organism>
<evidence type="ECO:0000313" key="1">
    <source>
        <dbReference type="EMBL" id="VFQ76455.1"/>
    </source>
</evidence>
<evidence type="ECO:0000313" key="2">
    <source>
        <dbReference type="Proteomes" id="UP000595140"/>
    </source>
</evidence>
<dbReference type="OrthoDB" id="1300198at2759"/>
<sequence>MEVENREEIFQECSYGHRDDEASSIDVINGDEEGHSHRKCSVDNCEVDHDSILCLLNSEMMEDNEEERSLESNISRTSVSSLSKHKRVLDYIEMDFDSSENIVHVPLCSDDQRCHSGEVKRTKTAQREKREREVMQKSLKELFATQSNEEIEEEEERYPRRDSPLHGQLTISSSSDDYISLCRSNSTASTQSFVFPILNSNLCETPIKITPCEKRLNKKVSYWRKYCFGCWIF</sequence>
<gene>
    <name evidence="1" type="ORF">CCAM_LOCUS18231</name>
</gene>